<dbReference type="EMBL" id="BGZK01000564">
    <property type="protein sequence ID" value="GBP50360.1"/>
    <property type="molecule type" value="Genomic_DNA"/>
</dbReference>
<gene>
    <name evidence="3" type="primary">PGBD4</name>
    <name evidence="3" type="ORF">EVAR_32605_1</name>
</gene>
<keyword evidence="4" id="KW-1185">Reference proteome</keyword>
<comment type="caution">
    <text evidence="3">The sequence shown here is derived from an EMBL/GenBank/DDBJ whole genome shotgun (WGS) entry which is preliminary data.</text>
</comment>
<name>A0A4C1WHL8_EUMVA</name>
<evidence type="ECO:0000313" key="4">
    <source>
        <dbReference type="Proteomes" id="UP000299102"/>
    </source>
</evidence>
<dbReference type="AlphaFoldDB" id="A0A4C1WHL8"/>
<feature type="region of interest" description="Disordered" evidence="1">
    <location>
        <begin position="31"/>
        <end position="59"/>
    </location>
</feature>
<feature type="region of interest" description="Disordered" evidence="1">
    <location>
        <begin position="183"/>
        <end position="213"/>
    </location>
</feature>
<evidence type="ECO:0000313" key="3">
    <source>
        <dbReference type="EMBL" id="GBP50360.1"/>
    </source>
</evidence>
<protein>
    <submittedName>
        <fullName evidence="3">PiggyBac transposable element-derived protein 4</fullName>
    </submittedName>
</protein>
<dbReference type="Pfam" id="PF13843">
    <property type="entry name" value="DDE_Tnp_1_7"/>
    <property type="match status" value="1"/>
</dbReference>
<dbReference type="PANTHER" id="PTHR46599:SF3">
    <property type="entry name" value="PIGGYBAC TRANSPOSABLE ELEMENT-DERIVED PROTEIN 4"/>
    <property type="match status" value="1"/>
</dbReference>
<feature type="domain" description="PiggyBac transposable element-derived protein" evidence="2">
    <location>
        <begin position="247"/>
        <end position="316"/>
    </location>
</feature>
<evidence type="ECO:0000256" key="1">
    <source>
        <dbReference type="SAM" id="MobiDB-lite"/>
    </source>
</evidence>
<feature type="compositionally biased region" description="Low complexity" evidence="1">
    <location>
        <begin position="38"/>
        <end position="51"/>
    </location>
</feature>
<feature type="compositionally biased region" description="Polar residues" evidence="1">
    <location>
        <begin position="185"/>
        <end position="197"/>
    </location>
</feature>
<sequence>MVNVPATTYCGLGAERIGPITAISRSCAIPSPAIPDRSSAQPSPSSSTSSPQFKRPKTVKRPVACSSAVYRHFAGTQNTDVDIDLRKRCAGLHQPKNQAQADSEWGVDDVEECTSGTKKLLMELGINKLGKPEILYVIEIEDTEHDIMSQVSNLVAPFLASIQPASTHQVITFPDVHVSADEDMPSSSRTFRVSSPTEALLDPESGSSYDDSEFSDDDDAEYLVTSKRRFSRIYQTMRSYHLRPDRENYKIVLNLLEGLEHKGHCVTMDNYYNSPALARYLKCRGFDCLGTERLTRKNIPEDVKEMKKNCEKGTIIACHPAM</sequence>
<dbReference type="OrthoDB" id="75807at2759"/>
<evidence type="ECO:0000259" key="2">
    <source>
        <dbReference type="Pfam" id="PF13843"/>
    </source>
</evidence>
<dbReference type="PANTHER" id="PTHR46599">
    <property type="entry name" value="PIGGYBAC TRANSPOSABLE ELEMENT-DERIVED PROTEIN 4"/>
    <property type="match status" value="1"/>
</dbReference>
<accession>A0A4C1WHL8</accession>
<dbReference type="Proteomes" id="UP000299102">
    <property type="component" value="Unassembled WGS sequence"/>
</dbReference>
<dbReference type="InterPro" id="IPR029526">
    <property type="entry name" value="PGBD"/>
</dbReference>
<organism evidence="3 4">
    <name type="scientific">Eumeta variegata</name>
    <name type="common">Bagworm moth</name>
    <name type="synonym">Eumeta japonica</name>
    <dbReference type="NCBI Taxonomy" id="151549"/>
    <lineage>
        <taxon>Eukaryota</taxon>
        <taxon>Metazoa</taxon>
        <taxon>Ecdysozoa</taxon>
        <taxon>Arthropoda</taxon>
        <taxon>Hexapoda</taxon>
        <taxon>Insecta</taxon>
        <taxon>Pterygota</taxon>
        <taxon>Neoptera</taxon>
        <taxon>Endopterygota</taxon>
        <taxon>Lepidoptera</taxon>
        <taxon>Glossata</taxon>
        <taxon>Ditrysia</taxon>
        <taxon>Tineoidea</taxon>
        <taxon>Psychidae</taxon>
        <taxon>Oiketicinae</taxon>
        <taxon>Eumeta</taxon>
    </lineage>
</organism>
<reference evidence="3 4" key="1">
    <citation type="journal article" date="2019" name="Commun. Biol.">
        <title>The bagworm genome reveals a unique fibroin gene that provides high tensile strength.</title>
        <authorList>
            <person name="Kono N."/>
            <person name="Nakamura H."/>
            <person name="Ohtoshi R."/>
            <person name="Tomita M."/>
            <person name="Numata K."/>
            <person name="Arakawa K."/>
        </authorList>
    </citation>
    <scope>NUCLEOTIDE SEQUENCE [LARGE SCALE GENOMIC DNA]</scope>
</reference>
<proteinExistence type="predicted"/>